<accession>A0A6L2N757</accession>
<comment type="caution">
    <text evidence="2">The sequence shown here is derived from an EMBL/GenBank/DDBJ whole genome shotgun (WGS) entry which is preliminary data.</text>
</comment>
<feature type="compositionally biased region" description="Polar residues" evidence="1">
    <location>
        <begin position="159"/>
        <end position="195"/>
    </location>
</feature>
<organism evidence="2">
    <name type="scientific">Tanacetum cinerariifolium</name>
    <name type="common">Dalmatian daisy</name>
    <name type="synonym">Chrysanthemum cinerariifolium</name>
    <dbReference type="NCBI Taxonomy" id="118510"/>
    <lineage>
        <taxon>Eukaryota</taxon>
        <taxon>Viridiplantae</taxon>
        <taxon>Streptophyta</taxon>
        <taxon>Embryophyta</taxon>
        <taxon>Tracheophyta</taxon>
        <taxon>Spermatophyta</taxon>
        <taxon>Magnoliopsida</taxon>
        <taxon>eudicotyledons</taxon>
        <taxon>Gunneridae</taxon>
        <taxon>Pentapetalae</taxon>
        <taxon>asterids</taxon>
        <taxon>campanulids</taxon>
        <taxon>Asterales</taxon>
        <taxon>Asteraceae</taxon>
        <taxon>Asteroideae</taxon>
        <taxon>Anthemideae</taxon>
        <taxon>Anthemidinae</taxon>
        <taxon>Tanacetum</taxon>
    </lineage>
</organism>
<dbReference type="AlphaFoldDB" id="A0A6L2N757"/>
<evidence type="ECO:0008006" key="3">
    <source>
        <dbReference type="Google" id="ProtNLM"/>
    </source>
</evidence>
<evidence type="ECO:0000313" key="2">
    <source>
        <dbReference type="EMBL" id="GEU80505.1"/>
    </source>
</evidence>
<reference evidence="2" key="1">
    <citation type="journal article" date="2019" name="Sci. Rep.">
        <title>Draft genome of Tanacetum cinerariifolium, the natural source of mosquito coil.</title>
        <authorList>
            <person name="Yamashiro T."/>
            <person name="Shiraishi A."/>
            <person name="Satake H."/>
            <person name="Nakayama K."/>
        </authorList>
    </citation>
    <scope>NUCLEOTIDE SEQUENCE</scope>
</reference>
<proteinExistence type="predicted"/>
<dbReference type="EMBL" id="BKCJ010008092">
    <property type="protein sequence ID" value="GEU80505.1"/>
    <property type="molecule type" value="Genomic_DNA"/>
</dbReference>
<name>A0A6L2N757_TANCI</name>
<gene>
    <name evidence="2" type="ORF">Tci_052483</name>
</gene>
<sequence length="664" mass="75421">MILESVENGPLIWPSIEENRVTRPKKYSELCATEAIQADCDVKTTNIILQGLPPDVYALIRNHKVTKELWEGIQLLMQVHHNVYSPSSSILQVEYAPSVNQQPEFFQPESGLIVLVFQKGDYPIDVINHMMSFLTVVVTSHYPTTNNQLRNSSNHRKQATNNNGRVTLQPIQGRQTSLAAGTSRTYTQGASGNNSRKQRTVIYNNCKGEGHMSKQCTKPKRKRDDSWFKDKVLLVQAQANDQILHEEELAFLADPRIAKAQATQTVITHNAAYQADDLDAYDSDSDELHTAKVALMANLSHYGSDALAEAHNHDNVNNNMINQAVQAMPSSKQLNIVNHSETEITSDSNIIPYSQYVIESQQAAVQNSNFPAQQDVLILSVIEQLKTQVVNCTKIHLDNKSVNDTLTAELERYKEQSVEIDYLKQTLSKHLKEKEYLMQTVILLKNDFKKEESRNIDREIALEQRIKHLDNIVFKRGFQNPFYLKKAQQLEPKLYNGNVIEKTNAIVIHDTEETLMLAEESRTKMLLKQKDPMMLEKKVNTTPTLKERIKSLSGNMKEDKIKKELEDIETINIELDHKSSGKILVITALKDNLRKLKGKAVVDDAVNSHRIDPEMLKVDVAPLAPKLRNNRTTHSDYIRHTQEQTAILREIVEQGKSLNPLNNS</sequence>
<protein>
    <recommendedName>
        <fullName evidence="3">Integrase, catalytic region, zinc finger, CCHC-type, peptidase aspartic, catalytic</fullName>
    </recommendedName>
</protein>
<evidence type="ECO:0000256" key="1">
    <source>
        <dbReference type="SAM" id="MobiDB-lite"/>
    </source>
</evidence>
<feature type="region of interest" description="Disordered" evidence="1">
    <location>
        <begin position="146"/>
        <end position="198"/>
    </location>
</feature>